<dbReference type="GO" id="GO:0009279">
    <property type="term" value="C:cell outer membrane"/>
    <property type="evidence" value="ECO:0007669"/>
    <property type="project" value="UniProtKB-SubCell"/>
</dbReference>
<dbReference type="GO" id="GO:1990281">
    <property type="term" value="C:efflux pump complex"/>
    <property type="evidence" value="ECO:0007669"/>
    <property type="project" value="TreeGrafter"/>
</dbReference>
<accession>A0A2A4F7S9</accession>
<dbReference type="AlphaFoldDB" id="A0A2A4F7S9"/>
<proteinExistence type="inferred from homology"/>
<keyword evidence="9" id="KW-0732">Signal</keyword>
<feature type="coiled-coil region" evidence="8">
    <location>
        <begin position="109"/>
        <end position="161"/>
    </location>
</feature>
<dbReference type="PANTHER" id="PTHR30026">
    <property type="entry name" value="OUTER MEMBRANE PROTEIN TOLC"/>
    <property type="match status" value="1"/>
</dbReference>
<gene>
    <name evidence="10" type="ORF">BWP39_00650</name>
</gene>
<dbReference type="GO" id="GO:0015288">
    <property type="term" value="F:porin activity"/>
    <property type="evidence" value="ECO:0007669"/>
    <property type="project" value="TreeGrafter"/>
</dbReference>
<reference evidence="10 11" key="1">
    <citation type="submission" date="2017-01" db="EMBL/GenBank/DDBJ databases">
        <title>Whole-Genome Shotgun Sequencing of Two beta-Proteobacterial Species in Search of the Bulgecin Biosynthetic Cluster.</title>
        <authorList>
            <person name="Horsman M.E."/>
            <person name="Marous D.R."/>
            <person name="Li R."/>
            <person name="Oliver R.A."/>
            <person name="Byun B."/>
            <person name="Emrich S.J."/>
            <person name="Boggess B."/>
            <person name="Townsend C.A."/>
            <person name="Mobashery S."/>
        </authorList>
    </citation>
    <scope>NUCLEOTIDE SEQUENCE [LARGE SCALE GENOMIC DNA]</scope>
    <source>
        <strain evidence="10 11">ATCC 31363</strain>
    </source>
</reference>
<evidence type="ECO:0000256" key="4">
    <source>
        <dbReference type="ARBA" id="ARBA00022452"/>
    </source>
</evidence>
<keyword evidence="3" id="KW-0813">Transport</keyword>
<comment type="subcellular location">
    <subcellularLocation>
        <location evidence="1">Cell outer membrane</location>
    </subcellularLocation>
</comment>
<evidence type="ECO:0000256" key="3">
    <source>
        <dbReference type="ARBA" id="ARBA00022448"/>
    </source>
</evidence>
<comment type="similarity">
    <text evidence="2">Belongs to the outer membrane factor (OMF) (TC 1.B.17) family.</text>
</comment>
<comment type="caution">
    <text evidence="10">The sequence shown here is derived from an EMBL/GenBank/DDBJ whole genome shotgun (WGS) entry which is preliminary data.</text>
</comment>
<evidence type="ECO:0000256" key="6">
    <source>
        <dbReference type="ARBA" id="ARBA00023136"/>
    </source>
</evidence>
<evidence type="ECO:0000313" key="11">
    <source>
        <dbReference type="Proteomes" id="UP000218022"/>
    </source>
</evidence>
<dbReference type="InterPro" id="IPR003423">
    <property type="entry name" value="OMP_efflux"/>
</dbReference>
<dbReference type="Proteomes" id="UP000218022">
    <property type="component" value="Unassembled WGS sequence"/>
</dbReference>
<keyword evidence="8" id="KW-0175">Coiled coil</keyword>
<dbReference type="SUPFAM" id="SSF56954">
    <property type="entry name" value="Outer membrane efflux proteins (OEP)"/>
    <property type="match status" value="1"/>
</dbReference>
<evidence type="ECO:0000256" key="1">
    <source>
        <dbReference type="ARBA" id="ARBA00004442"/>
    </source>
</evidence>
<name>A0A2A4F7S9_9BURK</name>
<dbReference type="PANTHER" id="PTHR30026:SF20">
    <property type="entry name" value="OUTER MEMBRANE PROTEIN TOLC"/>
    <property type="match status" value="1"/>
</dbReference>
<evidence type="ECO:0000256" key="9">
    <source>
        <dbReference type="SAM" id="SignalP"/>
    </source>
</evidence>
<sequence length="442" mass="48751">MAGLTACVAIALLSTGSTAHAFCLDEAYQHAAGNDPKFLQAQAQYDAARQKYPQARAQMLPQASAQLEWGRYGTSANLFGVNVSGSNSAAYGAAQVTQAVFNMPALYDLSRAKEFEESARQQLEVAKQELMIRVSDACFDLLSAREKLQSADDEVEALTQLESDTRRMAQLGMKTVGDTAEIEARRSLAQSDQVVATSEVEARKVRYETLLGSEIDFSHWPRLVMRGTSPRIPAGEYQPQDNPSYQQAYRDVQVARYEAKRINAEHLPTVNLFGSYSRGPNPNLRGLTDSSNFHQSAFGVQVSIPIFSGGSVHYREVEALHVTEQYQDHLLEVSQQLSADHRETLSALESIGQRIRALQQSLQAARLAYDSSLKAHQVGYSTTYETLNLRTDISNTRQKLFESYLDALKLQLKLKGILGTLNEQSLVAVDSFLVGNAAAESK</sequence>
<dbReference type="EMBL" id="MTZV01000001">
    <property type="protein sequence ID" value="PCE28732.1"/>
    <property type="molecule type" value="Genomic_DNA"/>
</dbReference>
<evidence type="ECO:0000256" key="5">
    <source>
        <dbReference type="ARBA" id="ARBA00022692"/>
    </source>
</evidence>
<feature type="chain" id="PRO_5012742995" description="Outer membrane protein" evidence="9">
    <location>
        <begin position="22"/>
        <end position="442"/>
    </location>
</feature>
<evidence type="ECO:0008006" key="12">
    <source>
        <dbReference type="Google" id="ProtNLM"/>
    </source>
</evidence>
<feature type="signal peptide" evidence="9">
    <location>
        <begin position="1"/>
        <end position="21"/>
    </location>
</feature>
<dbReference type="GO" id="GO:0015562">
    <property type="term" value="F:efflux transmembrane transporter activity"/>
    <property type="evidence" value="ECO:0007669"/>
    <property type="project" value="InterPro"/>
</dbReference>
<evidence type="ECO:0000313" key="10">
    <source>
        <dbReference type="EMBL" id="PCE28732.1"/>
    </source>
</evidence>
<keyword evidence="7" id="KW-0998">Cell outer membrane</keyword>
<dbReference type="Pfam" id="PF02321">
    <property type="entry name" value="OEP"/>
    <property type="match status" value="2"/>
</dbReference>
<keyword evidence="6" id="KW-0472">Membrane</keyword>
<evidence type="ECO:0000256" key="7">
    <source>
        <dbReference type="ARBA" id="ARBA00023237"/>
    </source>
</evidence>
<evidence type="ECO:0000256" key="2">
    <source>
        <dbReference type="ARBA" id="ARBA00007613"/>
    </source>
</evidence>
<keyword evidence="5" id="KW-0812">Transmembrane</keyword>
<dbReference type="InterPro" id="IPR051906">
    <property type="entry name" value="TolC-like"/>
</dbReference>
<dbReference type="Gene3D" id="1.20.1600.10">
    <property type="entry name" value="Outer membrane efflux proteins (OEP)"/>
    <property type="match status" value="1"/>
</dbReference>
<protein>
    <recommendedName>
        <fullName evidence="12">Outer membrane protein</fullName>
    </recommendedName>
</protein>
<evidence type="ECO:0000256" key="8">
    <source>
        <dbReference type="SAM" id="Coils"/>
    </source>
</evidence>
<organism evidence="10 11">
    <name type="scientific">Paraburkholderia acidicola</name>
    <dbReference type="NCBI Taxonomy" id="1912599"/>
    <lineage>
        <taxon>Bacteria</taxon>
        <taxon>Pseudomonadati</taxon>
        <taxon>Pseudomonadota</taxon>
        <taxon>Betaproteobacteria</taxon>
        <taxon>Burkholderiales</taxon>
        <taxon>Burkholderiaceae</taxon>
        <taxon>Paraburkholderia</taxon>
    </lineage>
</organism>
<keyword evidence="4" id="KW-1134">Transmembrane beta strand</keyword>